<evidence type="ECO:0000313" key="4">
    <source>
        <dbReference type="EMBL" id="CAJ1500114.1"/>
    </source>
</evidence>
<dbReference type="InterPro" id="IPR051121">
    <property type="entry name" value="FAH"/>
</dbReference>
<evidence type="ECO:0000259" key="3">
    <source>
        <dbReference type="Pfam" id="PF01557"/>
    </source>
</evidence>
<keyword evidence="5" id="KW-1185">Reference proteome</keyword>
<protein>
    <submittedName>
        <fullName evidence="4">Fumarylacetoacetate hydrolase family protein</fullName>
    </submittedName>
</protein>
<evidence type="ECO:0000256" key="1">
    <source>
        <dbReference type="ARBA" id="ARBA00010211"/>
    </source>
</evidence>
<sequence length="318" mass="33753">MTVSVLRTADGWWVRTPTGAARIDSRATTTGELLADRAAIEAAAGSHDSVPVDGLALLSPVTVPCRVIAQMTNFVSHIKDAGMNPASVPLTFFRKASASITGPFDDVVKPSHVRLLDYEVEIGLVVGRDIPVGATISEADLPQLIAGLVVTNDVSARDVQLPQTQFYEAKSYPGFTPVGPALVLLDAADWARFGQLRLRLAVNGEIRQDMTVDGDMVYRPLQALQSLTRFQNLAAGDLILTGTPAGTALSAPPKPIEILGSLLPPALKWKAFFKRQAGNPRYLRDGDIVEAAVATDDGAIDLGAQRNTVRYAASATGA</sequence>
<dbReference type="SUPFAM" id="SSF56529">
    <property type="entry name" value="FAH"/>
    <property type="match status" value="1"/>
</dbReference>
<accession>A0ABN9N420</accession>
<dbReference type="Proteomes" id="UP001190464">
    <property type="component" value="Chromosome"/>
</dbReference>
<dbReference type="RefSeq" id="WP_308485996.1">
    <property type="nucleotide sequence ID" value="NZ_OY726398.1"/>
</dbReference>
<evidence type="ECO:0000256" key="2">
    <source>
        <dbReference type="ARBA" id="ARBA00022723"/>
    </source>
</evidence>
<comment type="similarity">
    <text evidence="1">Belongs to the FAH family.</text>
</comment>
<dbReference type="GO" id="GO:0016787">
    <property type="term" value="F:hydrolase activity"/>
    <property type="evidence" value="ECO:0007669"/>
    <property type="project" value="UniProtKB-KW"/>
</dbReference>
<proteinExistence type="inferred from homology"/>
<dbReference type="InterPro" id="IPR036663">
    <property type="entry name" value="Fumarylacetoacetase_C_sf"/>
</dbReference>
<keyword evidence="4" id="KW-0378">Hydrolase</keyword>
<evidence type="ECO:0000313" key="5">
    <source>
        <dbReference type="Proteomes" id="UP001190464"/>
    </source>
</evidence>
<dbReference type="Gene3D" id="3.90.850.10">
    <property type="entry name" value="Fumarylacetoacetase-like, C-terminal domain"/>
    <property type="match status" value="1"/>
</dbReference>
<feature type="domain" description="Fumarylacetoacetase-like C-terminal" evidence="3">
    <location>
        <begin position="67"/>
        <end position="310"/>
    </location>
</feature>
<dbReference type="Pfam" id="PF01557">
    <property type="entry name" value="FAA_hydrolase"/>
    <property type="match status" value="1"/>
</dbReference>
<name>A0ABN9N420_9MYCO</name>
<organism evidence="4 5">
    <name type="scientific">[Mycobacterium] holstebronense</name>
    <dbReference type="NCBI Taxonomy" id="3064288"/>
    <lineage>
        <taxon>Bacteria</taxon>
        <taxon>Bacillati</taxon>
        <taxon>Actinomycetota</taxon>
        <taxon>Actinomycetes</taxon>
        <taxon>Mycobacteriales</taxon>
        <taxon>Mycobacteriaceae</taxon>
        <taxon>Mycolicibacterium</taxon>
    </lineage>
</organism>
<dbReference type="EMBL" id="OY726398">
    <property type="protein sequence ID" value="CAJ1500114.1"/>
    <property type="molecule type" value="Genomic_DNA"/>
</dbReference>
<dbReference type="InterPro" id="IPR011234">
    <property type="entry name" value="Fumarylacetoacetase-like_C"/>
</dbReference>
<reference evidence="4 5" key="1">
    <citation type="submission" date="2023-08" db="EMBL/GenBank/DDBJ databases">
        <authorList>
            <person name="Folkvardsen B D."/>
            <person name="Norman A."/>
        </authorList>
    </citation>
    <scope>NUCLEOTIDE SEQUENCE [LARGE SCALE GENOMIC DNA]</scope>
    <source>
        <strain evidence="4 5">Mu0102</strain>
    </source>
</reference>
<dbReference type="PANTHER" id="PTHR42796">
    <property type="entry name" value="FUMARYLACETOACETATE HYDROLASE DOMAIN-CONTAINING PROTEIN 2A-RELATED"/>
    <property type="match status" value="1"/>
</dbReference>
<gene>
    <name evidence="4" type="ORF">MU0102_001146</name>
</gene>
<keyword evidence="2" id="KW-0479">Metal-binding</keyword>
<dbReference type="PANTHER" id="PTHR42796:SF4">
    <property type="entry name" value="FUMARYLACETOACETATE HYDROLASE DOMAIN-CONTAINING PROTEIN 2A"/>
    <property type="match status" value="1"/>
</dbReference>